<dbReference type="CDD" id="cd16927">
    <property type="entry name" value="HATPase_Hsp90-like"/>
    <property type="match status" value="1"/>
</dbReference>
<dbReference type="PROSITE" id="PS00298">
    <property type="entry name" value="HSP90"/>
    <property type="match status" value="1"/>
</dbReference>
<feature type="region of interest" description="C" evidence="5">
    <location>
        <begin position="574"/>
        <end position="658"/>
    </location>
</feature>
<dbReference type="InterPro" id="IPR019805">
    <property type="entry name" value="Heat_shock_protein_90_CS"/>
</dbReference>
<feature type="binding site" evidence="6">
    <location>
        <position position="350"/>
    </location>
    <ligand>
        <name>ATP</name>
        <dbReference type="ChEBI" id="CHEBI:30616"/>
    </ligand>
</feature>
<dbReference type="GO" id="GO:0140662">
    <property type="term" value="F:ATP-dependent protein folding chaperone"/>
    <property type="evidence" value="ECO:0007669"/>
    <property type="project" value="InterPro"/>
</dbReference>
<dbReference type="InterPro" id="IPR020568">
    <property type="entry name" value="Ribosomal_Su5_D2-typ_SF"/>
</dbReference>
<dbReference type="KEGG" id="swf:E3E12_04215"/>
<dbReference type="RefSeq" id="WP_141443238.1">
    <property type="nucleotide sequence ID" value="NZ_CP038231.1"/>
</dbReference>
<protein>
    <recommendedName>
        <fullName evidence="5">Chaperone protein HtpG</fullName>
    </recommendedName>
    <alternativeName>
        <fullName evidence="5">Heat shock protein HtpG</fullName>
    </alternativeName>
    <alternativeName>
        <fullName evidence="5">High temperature protein G</fullName>
    </alternativeName>
</protein>
<keyword evidence="2 5" id="KW-0547">Nucleotide-binding</keyword>
<dbReference type="EMBL" id="CP038231">
    <property type="protein sequence ID" value="QDH13531.1"/>
    <property type="molecule type" value="Genomic_DNA"/>
</dbReference>
<dbReference type="InterPro" id="IPR037196">
    <property type="entry name" value="HSP90_C"/>
</dbReference>
<feature type="binding site" evidence="6">
    <location>
        <position position="50"/>
    </location>
    <ligand>
        <name>ATP</name>
        <dbReference type="ChEBI" id="CHEBI:30616"/>
    </ligand>
</feature>
<evidence type="ECO:0000256" key="1">
    <source>
        <dbReference type="ARBA" id="ARBA00008239"/>
    </source>
</evidence>
<dbReference type="HAMAP" id="MF_00505">
    <property type="entry name" value="HSP90"/>
    <property type="match status" value="1"/>
</dbReference>
<dbReference type="Gene3D" id="3.40.50.11260">
    <property type="match status" value="1"/>
</dbReference>
<feature type="region of interest" description="A; substrate-binding" evidence="5">
    <location>
        <begin position="1"/>
        <end position="350"/>
    </location>
</feature>
<dbReference type="OrthoDB" id="9802640at2"/>
<name>A0A4Y6UAW4_9PROT</name>
<dbReference type="PRINTS" id="PR00775">
    <property type="entry name" value="HEATSHOCK90"/>
</dbReference>
<dbReference type="AlphaFoldDB" id="A0A4Y6UAW4"/>
<dbReference type="InterPro" id="IPR001404">
    <property type="entry name" value="Hsp90_fam"/>
</dbReference>
<evidence type="ECO:0000256" key="2">
    <source>
        <dbReference type="ARBA" id="ARBA00022741"/>
    </source>
</evidence>
<dbReference type="PIRSF" id="PIRSF002583">
    <property type="entry name" value="Hsp90"/>
    <property type="match status" value="1"/>
</dbReference>
<dbReference type="GO" id="GO:0005524">
    <property type="term" value="F:ATP binding"/>
    <property type="evidence" value="ECO:0007669"/>
    <property type="project" value="UniProtKB-UniRule"/>
</dbReference>
<dbReference type="SUPFAM" id="SSF110942">
    <property type="entry name" value="HSP90 C-terminal domain"/>
    <property type="match status" value="1"/>
</dbReference>
<dbReference type="Pfam" id="PF00183">
    <property type="entry name" value="HSP90"/>
    <property type="match status" value="1"/>
</dbReference>
<dbReference type="InterPro" id="IPR020575">
    <property type="entry name" value="Hsp90_N"/>
</dbReference>
<dbReference type="Gene3D" id="1.20.120.790">
    <property type="entry name" value="Heat shock protein 90, C-terminal domain"/>
    <property type="match status" value="1"/>
</dbReference>
<dbReference type="SUPFAM" id="SSF54211">
    <property type="entry name" value="Ribosomal protein S5 domain 2-like"/>
    <property type="match status" value="1"/>
</dbReference>
<dbReference type="Gene3D" id="3.30.230.80">
    <property type="match status" value="1"/>
</dbReference>
<keyword evidence="5" id="KW-0346">Stress response</keyword>
<evidence type="ECO:0000256" key="3">
    <source>
        <dbReference type="ARBA" id="ARBA00022840"/>
    </source>
</evidence>
<accession>A0A4Y6UAW4</accession>
<dbReference type="GO" id="GO:0005737">
    <property type="term" value="C:cytoplasm"/>
    <property type="evidence" value="ECO:0007669"/>
    <property type="project" value="UniProtKB-SubCell"/>
</dbReference>
<feature type="binding site" evidence="6">
    <location>
        <begin position="115"/>
        <end position="116"/>
    </location>
    <ligand>
        <name>ATP</name>
        <dbReference type="ChEBI" id="CHEBI:30616"/>
    </ligand>
</feature>
<keyword evidence="4 5" id="KW-0143">Chaperone</keyword>
<feature type="binding site" evidence="6">
    <location>
        <position position="192"/>
    </location>
    <ligand>
        <name>ATP</name>
        <dbReference type="ChEBI" id="CHEBI:30616"/>
    </ligand>
</feature>
<dbReference type="SUPFAM" id="SSF55874">
    <property type="entry name" value="ATPase domain of HSP90 chaperone/DNA topoisomerase II/histidine kinase"/>
    <property type="match status" value="1"/>
</dbReference>
<comment type="function">
    <text evidence="5">Molecular chaperone. Has ATPase activity.</text>
</comment>
<evidence type="ECO:0000256" key="4">
    <source>
        <dbReference type="ARBA" id="ARBA00023186"/>
    </source>
</evidence>
<dbReference type="Proteomes" id="UP000318709">
    <property type="component" value="Chromosome"/>
</dbReference>
<gene>
    <name evidence="5 7" type="primary">htpG</name>
    <name evidence="7" type="ORF">E3E12_04215</name>
</gene>
<dbReference type="GO" id="GO:0016887">
    <property type="term" value="F:ATP hydrolysis activity"/>
    <property type="evidence" value="ECO:0007669"/>
    <property type="project" value="InterPro"/>
</dbReference>
<proteinExistence type="inferred from homology"/>
<feature type="binding site" evidence="6">
    <location>
        <position position="100"/>
    </location>
    <ligand>
        <name>ATP</name>
        <dbReference type="ChEBI" id="CHEBI:30616"/>
    </ligand>
</feature>
<evidence type="ECO:0000256" key="5">
    <source>
        <dbReference type="HAMAP-Rule" id="MF_00505"/>
    </source>
</evidence>
<comment type="subunit">
    <text evidence="5">Homodimer.</text>
</comment>
<dbReference type="GO" id="GO:0051082">
    <property type="term" value="F:unfolded protein binding"/>
    <property type="evidence" value="ECO:0007669"/>
    <property type="project" value="UniProtKB-UniRule"/>
</dbReference>
<reference evidence="7 8" key="1">
    <citation type="submission" date="2019-03" db="EMBL/GenBank/DDBJ databases">
        <title>The complete genome sequence of Swingsia_sp. F3b2 LMG30590(T).</title>
        <authorList>
            <person name="Chua K.-O."/>
            <person name="Chan K.-G."/>
            <person name="See-Too W.-S."/>
        </authorList>
    </citation>
    <scope>NUCLEOTIDE SEQUENCE [LARGE SCALE GENOMIC DNA]</scope>
    <source>
        <strain evidence="7 8">F3b2</strain>
    </source>
</reference>
<dbReference type="Gene3D" id="3.30.565.10">
    <property type="entry name" value="Histidine kinase-like ATPase, C-terminal domain"/>
    <property type="match status" value="1"/>
</dbReference>
<feature type="binding site" evidence="6">
    <location>
        <begin position="142"/>
        <end position="147"/>
    </location>
    <ligand>
        <name>ATP</name>
        <dbReference type="ChEBI" id="CHEBI:30616"/>
    </ligand>
</feature>
<comment type="subcellular location">
    <subcellularLocation>
        <location evidence="5">Cytoplasm</location>
    </subcellularLocation>
</comment>
<dbReference type="NCBIfam" id="NF003555">
    <property type="entry name" value="PRK05218.1"/>
    <property type="match status" value="1"/>
</dbReference>
<feature type="binding site" evidence="6">
    <location>
        <position position="54"/>
    </location>
    <ligand>
        <name>ATP</name>
        <dbReference type="ChEBI" id="CHEBI:30616"/>
    </ligand>
</feature>
<dbReference type="PANTHER" id="PTHR11528">
    <property type="entry name" value="HEAT SHOCK PROTEIN 90 FAMILY MEMBER"/>
    <property type="match status" value="1"/>
</dbReference>
<keyword evidence="5" id="KW-0963">Cytoplasm</keyword>
<feature type="binding site" evidence="6">
    <location>
        <position position="95"/>
    </location>
    <ligand>
        <name>ATP</name>
        <dbReference type="ChEBI" id="CHEBI:30616"/>
    </ligand>
</feature>
<evidence type="ECO:0000256" key="6">
    <source>
        <dbReference type="PIRSR" id="PIRSR002583-1"/>
    </source>
</evidence>
<organism evidence="7 8">
    <name type="scientific">Formicincola oecophyllae</name>
    <dbReference type="NCBI Taxonomy" id="2558361"/>
    <lineage>
        <taxon>Bacteria</taxon>
        <taxon>Pseudomonadati</taxon>
        <taxon>Pseudomonadota</taxon>
        <taxon>Alphaproteobacteria</taxon>
        <taxon>Acetobacterales</taxon>
        <taxon>Acetobacteraceae</taxon>
        <taxon>Formicincola</taxon>
    </lineage>
</organism>
<sequence length="658" mass="72049">MAQDNAPAPGAETSTQAATKGTHAFSAEVGRLLDLVVHSLYSDREIFLRELVANAADAMDKRRFESLTDKALALPAKAAITLTPDEKAKTLTIADDGLGMSAEELASHLGTIARSGTRAFSAKLADDQKGNATADSPNLVGQFGVGFYAAFMVADRVEVVSRRTGSEQAFSWTSDGKGTYSIAPAKRSQPGTTITLHMKADATDFLNPARVGDIVKKWADHISWPVELVEDVDGKRQTRPLNEGTALWARPKEDVTPEEYAEFYRHISKQFDTPYDILHWQAEGTTAFTALLFLPSMRPFDFLDRQSRESQSQLYVRRMFITADAQLLPAWLRFVQGVVDTDDLPLNVSREMLQATPVLARIRKAVTRRVVNELKKLGRNALANGGKNEGAEAWLEFWENFGLVIKEGLWEDALHRADIAEFALFRSTHSTSEGLEGWTTLAGYVQRMKSGQDAIYYLVGDNQDALRASPQLEGFKARGVEVLLLTDPVDSFWPERMGSYDSKPFRSIAHAHADLERFEAPKPTGDAAPLGKLLPALTKALCGKVSAIRDTDRLTDSAVVLNHEGTPDLAMQRLLRRSGQNVHATSPVLEINPRHPLIQALAKKVESGADVDDYAKALLDLAYVQEGDPLPDPAGFARLLTALLAQGIDNTAGKNTAG</sequence>
<dbReference type="InterPro" id="IPR036890">
    <property type="entry name" value="HATPase_C_sf"/>
</dbReference>
<keyword evidence="8" id="KW-1185">Reference proteome</keyword>
<comment type="similarity">
    <text evidence="1 5">Belongs to the heat shock protein 90 family.</text>
</comment>
<evidence type="ECO:0000313" key="8">
    <source>
        <dbReference type="Proteomes" id="UP000318709"/>
    </source>
</evidence>
<dbReference type="Pfam" id="PF13589">
    <property type="entry name" value="HATPase_c_3"/>
    <property type="match status" value="1"/>
</dbReference>
<keyword evidence="3 5" id="KW-0067">ATP-binding</keyword>
<evidence type="ECO:0000313" key="7">
    <source>
        <dbReference type="EMBL" id="QDH13531.1"/>
    </source>
</evidence>
<comment type="caution">
    <text evidence="5">Lacks conserved residue(s) required for the propagation of feature annotation.</text>
</comment>